<evidence type="ECO:0000313" key="2">
    <source>
        <dbReference type="Proteomes" id="UP001153076"/>
    </source>
</evidence>
<evidence type="ECO:0000313" key="1">
    <source>
        <dbReference type="EMBL" id="KAJ8428386.1"/>
    </source>
</evidence>
<dbReference type="InterPro" id="IPR036691">
    <property type="entry name" value="Endo/exonu/phosph_ase_sf"/>
</dbReference>
<dbReference type="Gene3D" id="3.60.10.10">
    <property type="entry name" value="Endonuclease/exonuclease/phosphatase"/>
    <property type="match status" value="1"/>
</dbReference>
<protein>
    <recommendedName>
        <fullName evidence="3">Endonuclease/exonuclease/phosphatase domain-containing protein</fullName>
    </recommendedName>
</protein>
<gene>
    <name evidence="1" type="ORF">Cgig2_023577</name>
</gene>
<name>A0A9Q1GZS6_9CARY</name>
<comment type="caution">
    <text evidence="1">The sequence shown here is derived from an EMBL/GenBank/DDBJ whole genome shotgun (WGS) entry which is preliminary data.</text>
</comment>
<dbReference type="AlphaFoldDB" id="A0A9Q1GZS6"/>
<dbReference type="Proteomes" id="UP001153076">
    <property type="component" value="Unassembled WGS sequence"/>
</dbReference>
<evidence type="ECO:0008006" key="3">
    <source>
        <dbReference type="Google" id="ProtNLM"/>
    </source>
</evidence>
<proteinExistence type="predicted"/>
<dbReference type="SUPFAM" id="SSF56219">
    <property type="entry name" value="DNase I-like"/>
    <property type="match status" value="1"/>
</dbReference>
<dbReference type="OrthoDB" id="1434235at2759"/>
<dbReference type="EMBL" id="JAKOGI010001013">
    <property type="protein sequence ID" value="KAJ8428386.1"/>
    <property type="molecule type" value="Genomic_DNA"/>
</dbReference>
<accession>A0A9Q1GZS6</accession>
<keyword evidence="2" id="KW-1185">Reference proteome</keyword>
<sequence>MKMNHVRREMGSRTGVGFGLGTFAPLCGSDDVCVSCKPITPEETYEVLILSSEAMVRSAICSLLGLTSPLRDIAKNKECILTTVYAPAQEQDKDHIDHIWQHLKQLNNSITLSWCIIGDFNEMIHPSDEVGGTPLTVHKTHRFNDFLAATESINTNVQGRIFT</sequence>
<organism evidence="1 2">
    <name type="scientific">Carnegiea gigantea</name>
    <dbReference type="NCBI Taxonomy" id="171969"/>
    <lineage>
        <taxon>Eukaryota</taxon>
        <taxon>Viridiplantae</taxon>
        <taxon>Streptophyta</taxon>
        <taxon>Embryophyta</taxon>
        <taxon>Tracheophyta</taxon>
        <taxon>Spermatophyta</taxon>
        <taxon>Magnoliopsida</taxon>
        <taxon>eudicotyledons</taxon>
        <taxon>Gunneridae</taxon>
        <taxon>Pentapetalae</taxon>
        <taxon>Caryophyllales</taxon>
        <taxon>Cactineae</taxon>
        <taxon>Cactaceae</taxon>
        <taxon>Cactoideae</taxon>
        <taxon>Echinocereeae</taxon>
        <taxon>Carnegiea</taxon>
    </lineage>
</organism>
<reference evidence="1" key="1">
    <citation type="submission" date="2022-04" db="EMBL/GenBank/DDBJ databases">
        <title>Carnegiea gigantea Genome sequencing and assembly v2.</title>
        <authorList>
            <person name="Copetti D."/>
            <person name="Sanderson M.J."/>
            <person name="Burquez A."/>
            <person name="Wojciechowski M.F."/>
        </authorList>
    </citation>
    <scope>NUCLEOTIDE SEQUENCE</scope>
    <source>
        <strain evidence="1">SGP5-SGP5p</strain>
        <tissue evidence="1">Aerial part</tissue>
    </source>
</reference>